<dbReference type="InterPro" id="IPR009061">
    <property type="entry name" value="DNA-bd_dom_put_sf"/>
</dbReference>
<proteinExistence type="predicted"/>
<gene>
    <name evidence="6" type="ORF">J2Z76_000196</name>
</gene>
<keyword evidence="7" id="KW-1185">Reference proteome</keyword>
<dbReference type="InterPro" id="IPR000551">
    <property type="entry name" value="MerR-type_HTH_dom"/>
</dbReference>
<dbReference type="Pfam" id="PF13411">
    <property type="entry name" value="MerR_1"/>
    <property type="match status" value="1"/>
</dbReference>
<keyword evidence="4" id="KW-0804">Transcription</keyword>
<keyword evidence="1" id="KW-0678">Repressor</keyword>
<dbReference type="RefSeq" id="WP_209510110.1">
    <property type="nucleotide sequence ID" value="NZ_JAGGKS010000001.1"/>
</dbReference>
<evidence type="ECO:0000313" key="7">
    <source>
        <dbReference type="Proteomes" id="UP001519342"/>
    </source>
</evidence>
<dbReference type="PANTHER" id="PTHR30204">
    <property type="entry name" value="REDOX-CYCLING DRUG-SENSING TRANSCRIPTIONAL ACTIVATOR SOXR"/>
    <property type="match status" value="1"/>
</dbReference>
<dbReference type="GO" id="GO:0003677">
    <property type="term" value="F:DNA binding"/>
    <property type="evidence" value="ECO:0007669"/>
    <property type="project" value="UniProtKB-KW"/>
</dbReference>
<dbReference type="InterPro" id="IPR047057">
    <property type="entry name" value="MerR_fam"/>
</dbReference>
<keyword evidence="2" id="KW-0805">Transcription regulation</keyword>
<sequence>MKEKYLVSEIAKYFGVTNDTIRYYDKLGIISPKKDKNNNYRYYSRGDIICFSYVFKLKNIELPLKDINTMLNDSSLKYAASVIEDHEQRIDDKIKKLQQLKSVINDYRKCFNNAIENINVIKLSENPNIIYREIEEPNGSVIENMSYFQNLTMMHVPLFTFCIDKELFLSDMFYNNVKESRKYYKYALSLKDEEELISKEDFPHKDFNIIKPKKWLTSVVKFYTNKDYSAILKIREYVEQKRMEIDGPVLLRAISFKNNIYNNCDYYEVYIPIK</sequence>
<evidence type="ECO:0000256" key="2">
    <source>
        <dbReference type="ARBA" id="ARBA00023015"/>
    </source>
</evidence>
<evidence type="ECO:0000256" key="1">
    <source>
        <dbReference type="ARBA" id="ARBA00022491"/>
    </source>
</evidence>
<evidence type="ECO:0000256" key="4">
    <source>
        <dbReference type="ARBA" id="ARBA00023163"/>
    </source>
</evidence>
<organism evidence="6 7">
    <name type="scientific">Sedimentibacter acidaminivorans</name>
    <dbReference type="NCBI Taxonomy" id="913099"/>
    <lineage>
        <taxon>Bacteria</taxon>
        <taxon>Bacillati</taxon>
        <taxon>Bacillota</taxon>
        <taxon>Tissierellia</taxon>
        <taxon>Sedimentibacter</taxon>
    </lineage>
</organism>
<dbReference type="PROSITE" id="PS50937">
    <property type="entry name" value="HTH_MERR_2"/>
    <property type="match status" value="1"/>
</dbReference>
<keyword evidence="3 6" id="KW-0238">DNA-binding</keyword>
<dbReference type="CDD" id="cd00592">
    <property type="entry name" value="HTH_MerR-like"/>
    <property type="match status" value="1"/>
</dbReference>
<reference evidence="6 7" key="1">
    <citation type="submission" date="2021-03" db="EMBL/GenBank/DDBJ databases">
        <title>Genomic Encyclopedia of Type Strains, Phase IV (KMG-IV): sequencing the most valuable type-strain genomes for metagenomic binning, comparative biology and taxonomic classification.</title>
        <authorList>
            <person name="Goeker M."/>
        </authorList>
    </citation>
    <scope>NUCLEOTIDE SEQUENCE [LARGE SCALE GENOMIC DNA]</scope>
    <source>
        <strain evidence="6 7">DSM 24004</strain>
    </source>
</reference>
<comment type="caution">
    <text evidence="6">The sequence shown here is derived from an EMBL/GenBank/DDBJ whole genome shotgun (WGS) entry which is preliminary data.</text>
</comment>
<dbReference type="EMBL" id="JAGGKS010000001">
    <property type="protein sequence ID" value="MBP1924343.1"/>
    <property type="molecule type" value="Genomic_DNA"/>
</dbReference>
<protein>
    <submittedName>
        <fullName evidence="6">DNA-binding transcriptional MerR regulator</fullName>
    </submittedName>
</protein>
<evidence type="ECO:0000256" key="3">
    <source>
        <dbReference type="ARBA" id="ARBA00023125"/>
    </source>
</evidence>
<name>A0ABS4G9H3_9FIRM</name>
<evidence type="ECO:0000259" key="5">
    <source>
        <dbReference type="PROSITE" id="PS50937"/>
    </source>
</evidence>
<feature type="domain" description="HTH merR-type" evidence="5">
    <location>
        <begin position="4"/>
        <end position="73"/>
    </location>
</feature>
<dbReference type="Gene3D" id="1.10.1660.10">
    <property type="match status" value="1"/>
</dbReference>
<dbReference type="SMART" id="SM00422">
    <property type="entry name" value="HTH_MERR"/>
    <property type="match status" value="1"/>
</dbReference>
<dbReference type="PANTHER" id="PTHR30204:SF69">
    <property type="entry name" value="MERR-FAMILY TRANSCRIPTIONAL REGULATOR"/>
    <property type="match status" value="1"/>
</dbReference>
<dbReference type="SUPFAM" id="SSF46955">
    <property type="entry name" value="Putative DNA-binding domain"/>
    <property type="match status" value="1"/>
</dbReference>
<accession>A0ABS4G9H3</accession>
<dbReference type="Proteomes" id="UP001519342">
    <property type="component" value="Unassembled WGS sequence"/>
</dbReference>
<evidence type="ECO:0000313" key="6">
    <source>
        <dbReference type="EMBL" id="MBP1924343.1"/>
    </source>
</evidence>